<organism evidence="9 10">
    <name type="scientific">Compostibacter hankyongensis</name>
    <dbReference type="NCBI Taxonomy" id="1007089"/>
    <lineage>
        <taxon>Bacteria</taxon>
        <taxon>Pseudomonadati</taxon>
        <taxon>Bacteroidota</taxon>
        <taxon>Chitinophagia</taxon>
        <taxon>Chitinophagales</taxon>
        <taxon>Chitinophagaceae</taxon>
        <taxon>Compostibacter</taxon>
    </lineage>
</organism>
<dbReference type="Pfam" id="PF12704">
    <property type="entry name" value="MacB_PCD"/>
    <property type="match status" value="2"/>
</dbReference>
<evidence type="ECO:0000256" key="2">
    <source>
        <dbReference type="ARBA" id="ARBA00022475"/>
    </source>
</evidence>
<dbReference type="RefSeq" id="WP_344973654.1">
    <property type="nucleotide sequence ID" value="NZ_BAABFN010000001.1"/>
</dbReference>
<feature type="transmembrane region" description="Helical" evidence="6">
    <location>
        <begin position="384"/>
        <end position="408"/>
    </location>
</feature>
<evidence type="ECO:0000313" key="9">
    <source>
        <dbReference type="EMBL" id="GAA4300306.1"/>
    </source>
</evidence>
<proteinExistence type="predicted"/>
<name>A0ABP8FCC1_9BACT</name>
<comment type="caution">
    <text evidence="9">The sequence shown here is derived from an EMBL/GenBank/DDBJ whole genome shotgun (WGS) entry which is preliminary data.</text>
</comment>
<dbReference type="InterPro" id="IPR025857">
    <property type="entry name" value="MacB_PCD"/>
</dbReference>
<dbReference type="InterPro" id="IPR050250">
    <property type="entry name" value="Macrolide_Exporter_MacB"/>
</dbReference>
<gene>
    <name evidence="9" type="ORF">GCM10023143_01130</name>
</gene>
<dbReference type="PANTHER" id="PTHR30572">
    <property type="entry name" value="MEMBRANE COMPONENT OF TRANSPORTER-RELATED"/>
    <property type="match status" value="1"/>
</dbReference>
<feature type="transmembrane region" description="Helical" evidence="6">
    <location>
        <begin position="680"/>
        <end position="702"/>
    </location>
</feature>
<evidence type="ECO:0000256" key="1">
    <source>
        <dbReference type="ARBA" id="ARBA00004651"/>
    </source>
</evidence>
<keyword evidence="5 6" id="KW-0472">Membrane</keyword>
<evidence type="ECO:0000256" key="6">
    <source>
        <dbReference type="SAM" id="Phobius"/>
    </source>
</evidence>
<feature type="transmembrane region" description="Helical" evidence="6">
    <location>
        <begin position="287"/>
        <end position="309"/>
    </location>
</feature>
<protein>
    <submittedName>
        <fullName evidence="9">ABC transporter permease</fullName>
    </submittedName>
</protein>
<evidence type="ECO:0000313" key="10">
    <source>
        <dbReference type="Proteomes" id="UP001501207"/>
    </source>
</evidence>
<sequence length="800" mass="89564">MIKNYLKTAIRNLSRYKGNAVINIAGLMVGFAAFLLIFLLVQYEKSFDSFHRNRSAIYRVVRIGKNPVNPEYRTGVPFPVTNTLRTDFPQLTKTAAIWADGDVQVNIKAPDGTVLKKFKEPDGVFFAEPQFFQMFDFSLAEGNIRQAINEPYTVLLTKESAIKYFGDWRNVTGKTINMDKVDLKITGILNDPPSNTDFQLKAVVSYATLKNYVDMHNWNRISDDNYCFIQLNTKISREQFDKRLAGFTETYIAPNNPGYRLSLQPLNEMHYDGRYGNFSGRTFSKDLVLALELIGLFLLIIACVNFINITTAQSVTRSREVGVRKVLGGKRTQIVFQFLGETGIITLLSLIGAVIIVLVCIPLLNNLLDIHLSASMLTRAKFIGFMLCVFLSVTFLSGFYPALVLSGFKPGNVLKGSLVTRHQKGISLRRGLVVLQFVIAQALIIGTLVVSSQMNYFRNADLGFRKSAVLNASFPDDSLGLARADFLRNELLNVPGIEAVSFSSAPPSGSGGWYTDLRTLTNYSKEPDMVVAMKPADTNYFNIYRFQLVAGRRYFPSDTIREFVVNEAVVRGLGISDPADAIGKMVNVNGKISPIVGVVKDFHTNSLRDPINAVVMTTIRSEYGLANVKIDMKKATPVIAAMERIWNKDFPDYFFEYNFLDQSIANYYKQENQLSQLYKIFSIIAIFISCLGLYGLISFIAVQRKKEIGIRKVLGAAVRDIVIMLSRELTVLIVAAFLIASPVAWYFMHQWLQQYTYRISIGAGFFVATVLCALCVAWVTVGYTAIRAATANPVKSLRTE</sequence>
<dbReference type="Proteomes" id="UP001501207">
    <property type="component" value="Unassembled WGS sequence"/>
</dbReference>
<evidence type="ECO:0000256" key="4">
    <source>
        <dbReference type="ARBA" id="ARBA00022989"/>
    </source>
</evidence>
<keyword evidence="4 6" id="KW-1133">Transmembrane helix</keyword>
<feature type="transmembrane region" description="Helical" evidence="6">
    <location>
        <begin position="759"/>
        <end position="786"/>
    </location>
</feature>
<keyword evidence="10" id="KW-1185">Reference proteome</keyword>
<dbReference type="EMBL" id="BAABFN010000001">
    <property type="protein sequence ID" value="GAA4300306.1"/>
    <property type="molecule type" value="Genomic_DNA"/>
</dbReference>
<keyword evidence="3 6" id="KW-0812">Transmembrane</keyword>
<evidence type="ECO:0000256" key="5">
    <source>
        <dbReference type="ARBA" id="ARBA00023136"/>
    </source>
</evidence>
<comment type="subcellular location">
    <subcellularLocation>
        <location evidence="1">Cell membrane</location>
        <topology evidence="1">Multi-pass membrane protein</topology>
    </subcellularLocation>
</comment>
<feature type="domain" description="MacB-like periplasmic core" evidence="8">
    <location>
        <begin position="21"/>
        <end position="244"/>
    </location>
</feature>
<dbReference type="PANTHER" id="PTHR30572:SF18">
    <property type="entry name" value="ABC-TYPE MACROLIDE FAMILY EXPORT SYSTEM PERMEASE COMPONENT 2"/>
    <property type="match status" value="1"/>
</dbReference>
<feature type="transmembrane region" description="Helical" evidence="6">
    <location>
        <begin position="729"/>
        <end position="747"/>
    </location>
</feature>
<accession>A0ABP8FCC1</accession>
<evidence type="ECO:0000259" key="7">
    <source>
        <dbReference type="Pfam" id="PF02687"/>
    </source>
</evidence>
<dbReference type="Pfam" id="PF02687">
    <property type="entry name" value="FtsX"/>
    <property type="match status" value="2"/>
</dbReference>
<feature type="transmembrane region" description="Helical" evidence="6">
    <location>
        <begin position="334"/>
        <end position="364"/>
    </location>
</feature>
<dbReference type="InterPro" id="IPR003838">
    <property type="entry name" value="ABC3_permease_C"/>
</dbReference>
<evidence type="ECO:0000259" key="8">
    <source>
        <dbReference type="Pfam" id="PF12704"/>
    </source>
</evidence>
<evidence type="ECO:0000256" key="3">
    <source>
        <dbReference type="ARBA" id="ARBA00022692"/>
    </source>
</evidence>
<feature type="domain" description="MacB-like periplasmic core" evidence="8">
    <location>
        <begin position="442"/>
        <end position="634"/>
    </location>
</feature>
<feature type="transmembrane region" description="Helical" evidence="6">
    <location>
        <begin position="21"/>
        <end position="43"/>
    </location>
</feature>
<feature type="transmembrane region" description="Helical" evidence="6">
    <location>
        <begin position="428"/>
        <end position="450"/>
    </location>
</feature>
<feature type="domain" description="ABC3 transporter permease C-terminal" evidence="7">
    <location>
        <begin position="680"/>
        <end position="793"/>
    </location>
</feature>
<reference evidence="10" key="1">
    <citation type="journal article" date="2019" name="Int. J. Syst. Evol. Microbiol.">
        <title>The Global Catalogue of Microorganisms (GCM) 10K type strain sequencing project: providing services to taxonomists for standard genome sequencing and annotation.</title>
        <authorList>
            <consortium name="The Broad Institute Genomics Platform"/>
            <consortium name="The Broad Institute Genome Sequencing Center for Infectious Disease"/>
            <person name="Wu L."/>
            <person name="Ma J."/>
        </authorList>
    </citation>
    <scope>NUCLEOTIDE SEQUENCE [LARGE SCALE GENOMIC DNA]</scope>
    <source>
        <strain evidence="10">JCM 17664</strain>
    </source>
</reference>
<feature type="domain" description="ABC3 transporter permease C-terminal" evidence="7">
    <location>
        <begin position="294"/>
        <end position="407"/>
    </location>
</feature>
<keyword evidence="2" id="KW-1003">Cell membrane</keyword>